<evidence type="ECO:0000256" key="4">
    <source>
        <dbReference type="ARBA" id="ARBA00022989"/>
    </source>
</evidence>
<evidence type="ECO:0000256" key="1">
    <source>
        <dbReference type="ARBA" id="ARBA00004651"/>
    </source>
</evidence>
<evidence type="ECO:0000256" key="7">
    <source>
        <dbReference type="SAM" id="Phobius"/>
    </source>
</evidence>
<feature type="transmembrane region" description="Helical" evidence="7">
    <location>
        <begin position="140"/>
        <end position="159"/>
    </location>
</feature>
<feature type="transmembrane region" description="Helical" evidence="7">
    <location>
        <begin position="404"/>
        <end position="429"/>
    </location>
</feature>
<keyword evidence="4 7" id="KW-1133">Transmembrane helix</keyword>
<dbReference type="PANTHER" id="PTHR23513:SF6">
    <property type="entry name" value="MAJOR FACILITATOR SUPERFAMILY ASSOCIATED DOMAIN-CONTAINING PROTEIN"/>
    <property type="match status" value="1"/>
</dbReference>
<keyword evidence="5 7" id="KW-0472">Membrane</keyword>
<sequence length="471" mass="50019">MACRAEQHRDGRLADRGRARGDERRDQRGARPPRRAADGSGATSGERAAVRVRRLGRTDVLPGNRTGMRKLFAQPGFPRLFGGLSTSMLGDSVMLLVLSMWVKTLTGSNALAGLTFFFMVLPALGAPLLGVWVDRLPRKAILVWGNFASAVAVLPLVLVRDEGDVWLIWLVAFLYGVSFVVLPAAVNGLLKDMLPDDLLVDANSSLATIKEGYRLFGPLVGAAIFATAGGWLVAVVDATTFAVAGVLIATIKVTEPPAPEKHSFREDVLAGVRFLTGDRVLRHVLVGLAISILVIGFFESSIYALMDAFGKPPTFSGVFVTCQGVGAIIGGLTAGRAVRRLGEILSCALGLTVLAVATVVCIAAPTIAVVLVGAAICGLGLPWTFVSFTTLMQRRSPKHLIGRVSTAVEVLVSTPQAISLALGSLLVSLLSYRQIFAVIATVILLGALQIVLTLRDHIRQDLTTADEILVE</sequence>
<evidence type="ECO:0000256" key="2">
    <source>
        <dbReference type="ARBA" id="ARBA00022475"/>
    </source>
</evidence>
<dbReference type="Gene3D" id="1.20.1250.20">
    <property type="entry name" value="MFS general substrate transporter like domains"/>
    <property type="match status" value="1"/>
</dbReference>
<dbReference type="EMBL" id="SJJZ01000003">
    <property type="protein sequence ID" value="TCC05085.1"/>
    <property type="molecule type" value="Genomic_DNA"/>
</dbReference>
<dbReference type="AlphaFoldDB" id="A0A4R0H335"/>
<feature type="transmembrane region" description="Helical" evidence="7">
    <location>
        <begin position="312"/>
        <end position="332"/>
    </location>
</feature>
<feature type="transmembrane region" description="Helical" evidence="7">
    <location>
        <begin position="114"/>
        <end position="133"/>
    </location>
</feature>
<evidence type="ECO:0000313" key="10">
    <source>
        <dbReference type="Proteomes" id="UP000292346"/>
    </source>
</evidence>
<evidence type="ECO:0000256" key="6">
    <source>
        <dbReference type="SAM" id="MobiDB-lite"/>
    </source>
</evidence>
<feature type="domain" description="Major facilitator superfamily (MFS) profile" evidence="8">
    <location>
        <begin position="280"/>
        <end position="471"/>
    </location>
</feature>
<dbReference type="Pfam" id="PF07690">
    <property type="entry name" value="MFS_1"/>
    <property type="match status" value="1"/>
</dbReference>
<dbReference type="InterPro" id="IPR020846">
    <property type="entry name" value="MFS_dom"/>
</dbReference>
<feature type="transmembrane region" description="Helical" evidence="7">
    <location>
        <begin position="371"/>
        <end position="392"/>
    </location>
</feature>
<dbReference type="PRINTS" id="PR01988">
    <property type="entry name" value="EXPORTERBACE"/>
</dbReference>
<accession>A0A4R0H335</accession>
<keyword evidence="2" id="KW-1003">Cell membrane</keyword>
<feature type="transmembrane region" description="Helical" evidence="7">
    <location>
        <begin position="284"/>
        <end position="306"/>
    </location>
</feature>
<keyword evidence="10" id="KW-1185">Reference proteome</keyword>
<dbReference type="GO" id="GO:0022857">
    <property type="term" value="F:transmembrane transporter activity"/>
    <property type="evidence" value="ECO:0007669"/>
    <property type="project" value="InterPro"/>
</dbReference>
<proteinExistence type="predicted"/>
<evidence type="ECO:0000259" key="8">
    <source>
        <dbReference type="PROSITE" id="PS50850"/>
    </source>
</evidence>
<dbReference type="SUPFAM" id="SSF103473">
    <property type="entry name" value="MFS general substrate transporter"/>
    <property type="match status" value="1"/>
</dbReference>
<dbReference type="InterPro" id="IPR022324">
    <property type="entry name" value="Bacilysin_exporter_BacE_put"/>
</dbReference>
<dbReference type="PANTHER" id="PTHR23513">
    <property type="entry name" value="INTEGRAL MEMBRANE EFFLUX PROTEIN-RELATED"/>
    <property type="match status" value="1"/>
</dbReference>
<dbReference type="GO" id="GO:0005886">
    <property type="term" value="C:plasma membrane"/>
    <property type="evidence" value="ECO:0007669"/>
    <property type="project" value="UniProtKB-SubCell"/>
</dbReference>
<feature type="transmembrane region" description="Helical" evidence="7">
    <location>
        <begin position="344"/>
        <end position="365"/>
    </location>
</feature>
<comment type="subcellular location">
    <subcellularLocation>
        <location evidence="1">Cell membrane</location>
        <topology evidence="1">Multi-pass membrane protein</topology>
    </subcellularLocation>
</comment>
<protein>
    <submittedName>
        <fullName evidence="9">MFS transporter</fullName>
    </submittedName>
</protein>
<evidence type="ECO:0000313" key="9">
    <source>
        <dbReference type="EMBL" id="TCC05085.1"/>
    </source>
</evidence>
<comment type="caution">
    <text evidence="9">The sequence shown here is derived from an EMBL/GenBank/DDBJ whole genome shotgun (WGS) entry which is preliminary data.</text>
</comment>
<gene>
    <name evidence="9" type="ORF">E0H45_23780</name>
</gene>
<feature type="transmembrane region" description="Helical" evidence="7">
    <location>
        <begin position="80"/>
        <end position="102"/>
    </location>
</feature>
<dbReference type="InterPro" id="IPR036259">
    <property type="entry name" value="MFS_trans_sf"/>
</dbReference>
<dbReference type="OrthoDB" id="3460055at2"/>
<feature type="transmembrane region" description="Helical" evidence="7">
    <location>
        <begin position="435"/>
        <end position="454"/>
    </location>
</feature>
<dbReference type="PROSITE" id="PS50850">
    <property type="entry name" value="MFS"/>
    <property type="match status" value="1"/>
</dbReference>
<feature type="compositionally biased region" description="Basic and acidic residues" evidence="6">
    <location>
        <begin position="1"/>
        <end position="29"/>
    </location>
</feature>
<dbReference type="Proteomes" id="UP000292346">
    <property type="component" value="Unassembled WGS sequence"/>
</dbReference>
<evidence type="ECO:0000256" key="5">
    <source>
        <dbReference type="ARBA" id="ARBA00023136"/>
    </source>
</evidence>
<dbReference type="CDD" id="cd06173">
    <property type="entry name" value="MFS_MefA_like"/>
    <property type="match status" value="1"/>
</dbReference>
<organism evidence="9 10">
    <name type="scientific">Kribbella soli</name>
    <dbReference type="NCBI Taxonomy" id="1124743"/>
    <lineage>
        <taxon>Bacteria</taxon>
        <taxon>Bacillati</taxon>
        <taxon>Actinomycetota</taxon>
        <taxon>Actinomycetes</taxon>
        <taxon>Propionibacteriales</taxon>
        <taxon>Kribbellaceae</taxon>
        <taxon>Kribbella</taxon>
    </lineage>
</organism>
<name>A0A4R0H335_9ACTN</name>
<evidence type="ECO:0000256" key="3">
    <source>
        <dbReference type="ARBA" id="ARBA00022692"/>
    </source>
</evidence>
<keyword evidence="3 7" id="KW-0812">Transmembrane</keyword>
<feature type="region of interest" description="Disordered" evidence="6">
    <location>
        <begin position="1"/>
        <end position="47"/>
    </location>
</feature>
<feature type="transmembrane region" description="Helical" evidence="7">
    <location>
        <begin position="165"/>
        <end position="186"/>
    </location>
</feature>
<reference evidence="9 10" key="1">
    <citation type="submission" date="2019-02" db="EMBL/GenBank/DDBJ databases">
        <title>Kribbella capetownensis sp. nov. and Kribbella speibonae sp. nov., isolated from soil.</title>
        <authorList>
            <person name="Curtis S.M."/>
            <person name="Norton I."/>
            <person name="Everest G.J."/>
            <person name="Meyers P.R."/>
        </authorList>
    </citation>
    <scope>NUCLEOTIDE SEQUENCE [LARGE SCALE GENOMIC DNA]</scope>
    <source>
        <strain evidence="9 10">KCTC 29219</strain>
    </source>
</reference>
<dbReference type="InterPro" id="IPR011701">
    <property type="entry name" value="MFS"/>
</dbReference>